<name>A0A0L0FCN6_9EUKA</name>
<dbReference type="RefSeq" id="XP_014148118.1">
    <property type="nucleotide sequence ID" value="XM_014292643.1"/>
</dbReference>
<keyword evidence="5" id="KW-1185">Reference proteome</keyword>
<evidence type="ECO:0000256" key="2">
    <source>
        <dbReference type="SAM" id="MobiDB-lite"/>
    </source>
</evidence>
<dbReference type="InterPro" id="IPR001216">
    <property type="entry name" value="P-phosphate_BS"/>
</dbReference>
<reference evidence="4 5" key="1">
    <citation type="submission" date="2011-02" db="EMBL/GenBank/DDBJ databases">
        <title>The Genome Sequence of Sphaeroforma arctica JP610.</title>
        <authorList>
            <consortium name="The Broad Institute Genome Sequencing Platform"/>
            <person name="Russ C."/>
            <person name="Cuomo C."/>
            <person name="Young S.K."/>
            <person name="Zeng Q."/>
            <person name="Gargeya S."/>
            <person name="Alvarado L."/>
            <person name="Berlin A."/>
            <person name="Chapman S.B."/>
            <person name="Chen Z."/>
            <person name="Freedman E."/>
            <person name="Gellesch M."/>
            <person name="Goldberg J."/>
            <person name="Griggs A."/>
            <person name="Gujja S."/>
            <person name="Heilman E."/>
            <person name="Heiman D."/>
            <person name="Howarth C."/>
            <person name="Mehta T."/>
            <person name="Neiman D."/>
            <person name="Pearson M."/>
            <person name="Roberts A."/>
            <person name="Saif S."/>
            <person name="Shea T."/>
            <person name="Shenoy N."/>
            <person name="Sisk P."/>
            <person name="Stolte C."/>
            <person name="Sykes S."/>
            <person name="White J."/>
            <person name="Yandava C."/>
            <person name="Burger G."/>
            <person name="Gray M.W."/>
            <person name="Holland P.W.H."/>
            <person name="King N."/>
            <person name="Lang F.B.F."/>
            <person name="Roger A.J."/>
            <person name="Ruiz-Trillo I."/>
            <person name="Haas B."/>
            <person name="Nusbaum C."/>
            <person name="Birren B."/>
        </authorList>
    </citation>
    <scope>NUCLEOTIDE SEQUENCE [LARGE SCALE GENOMIC DNA]</scope>
    <source>
        <strain evidence="4 5">JP610</strain>
    </source>
</reference>
<dbReference type="STRING" id="667725.A0A0L0FCN6"/>
<dbReference type="SUPFAM" id="SSF53686">
    <property type="entry name" value="Tryptophan synthase beta subunit-like PLP-dependent enzymes"/>
    <property type="match status" value="1"/>
</dbReference>
<dbReference type="InterPro" id="IPR036052">
    <property type="entry name" value="TrpB-like_PALP_sf"/>
</dbReference>
<dbReference type="EMBL" id="KQ244641">
    <property type="protein sequence ID" value="KNC74216.1"/>
    <property type="molecule type" value="Genomic_DNA"/>
</dbReference>
<feature type="region of interest" description="Disordered" evidence="2">
    <location>
        <begin position="1"/>
        <end position="36"/>
    </location>
</feature>
<dbReference type="GeneID" id="25913734"/>
<dbReference type="PANTHER" id="PTHR10314">
    <property type="entry name" value="CYSTATHIONINE BETA-SYNTHASE"/>
    <property type="match status" value="1"/>
</dbReference>
<sequence length="99" mass="10336">LHSTTPTTPAYSTTAQAHQPPPLASPQQGKCEYVNPGGSVKDRVALQIITEAEASGHLTPGDTIYEGTSGSTGISLAMLARAKGYKCCIYMPDDAALEK</sequence>
<dbReference type="eggNOG" id="KOG1481">
    <property type="taxonomic scope" value="Eukaryota"/>
</dbReference>
<dbReference type="AlphaFoldDB" id="A0A0L0FCN6"/>
<dbReference type="InterPro" id="IPR001926">
    <property type="entry name" value="TrpB-like_PALP"/>
</dbReference>
<dbReference type="GO" id="GO:0006535">
    <property type="term" value="P:cysteine biosynthetic process from serine"/>
    <property type="evidence" value="ECO:0007669"/>
    <property type="project" value="InterPro"/>
</dbReference>
<feature type="non-terminal residue" evidence="4">
    <location>
        <position position="1"/>
    </location>
</feature>
<dbReference type="PROSITE" id="PS00901">
    <property type="entry name" value="CYS_SYNTHASE"/>
    <property type="match status" value="1"/>
</dbReference>
<feature type="compositionally biased region" description="Low complexity" evidence="2">
    <location>
        <begin position="1"/>
        <end position="15"/>
    </location>
</feature>
<organism evidence="4 5">
    <name type="scientific">Sphaeroforma arctica JP610</name>
    <dbReference type="NCBI Taxonomy" id="667725"/>
    <lineage>
        <taxon>Eukaryota</taxon>
        <taxon>Ichthyosporea</taxon>
        <taxon>Ichthyophonida</taxon>
        <taxon>Sphaeroforma</taxon>
    </lineage>
</organism>
<comment type="cofactor">
    <cofactor evidence="1">
        <name>pyridoxal 5'-phosphate</name>
        <dbReference type="ChEBI" id="CHEBI:597326"/>
    </cofactor>
</comment>
<dbReference type="OrthoDB" id="728at2759"/>
<evidence type="ECO:0000259" key="3">
    <source>
        <dbReference type="Pfam" id="PF00291"/>
    </source>
</evidence>
<accession>A0A0L0FCN6</accession>
<feature type="domain" description="Tryptophan synthase beta chain-like PALP" evidence="3">
    <location>
        <begin position="30"/>
        <end position="98"/>
    </location>
</feature>
<evidence type="ECO:0000313" key="5">
    <source>
        <dbReference type="Proteomes" id="UP000054560"/>
    </source>
</evidence>
<protein>
    <recommendedName>
        <fullName evidence="3">Tryptophan synthase beta chain-like PALP domain-containing protein</fullName>
    </recommendedName>
</protein>
<proteinExistence type="predicted"/>
<dbReference type="Pfam" id="PF00291">
    <property type="entry name" value="PALP"/>
    <property type="match status" value="1"/>
</dbReference>
<feature type="non-terminal residue" evidence="4">
    <location>
        <position position="99"/>
    </location>
</feature>
<dbReference type="InterPro" id="IPR050214">
    <property type="entry name" value="Cys_Synth/Cystath_Beta-Synth"/>
</dbReference>
<evidence type="ECO:0000313" key="4">
    <source>
        <dbReference type="EMBL" id="KNC74216.1"/>
    </source>
</evidence>
<dbReference type="Proteomes" id="UP000054560">
    <property type="component" value="Unassembled WGS sequence"/>
</dbReference>
<gene>
    <name evidence="4" type="ORF">SARC_13230</name>
</gene>
<evidence type="ECO:0000256" key="1">
    <source>
        <dbReference type="ARBA" id="ARBA00001933"/>
    </source>
</evidence>
<dbReference type="Gene3D" id="3.40.50.1100">
    <property type="match status" value="1"/>
</dbReference>